<protein>
    <submittedName>
        <fullName evidence="2">Uncharacterized protein</fullName>
    </submittedName>
</protein>
<organism evidence="2">
    <name type="scientific">uncultured Rubrobacteraceae bacterium</name>
    <dbReference type="NCBI Taxonomy" id="349277"/>
    <lineage>
        <taxon>Bacteria</taxon>
        <taxon>Bacillati</taxon>
        <taxon>Actinomycetota</taxon>
        <taxon>Rubrobacteria</taxon>
        <taxon>Rubrobacterales</taxon>
        <taxon>Rubrobacteraceae</taxon>
        <taxon>environmental samples</taxon>
    </lineage>
</organism>
<gene>
    <name evidence="2" type="ORF">AVDCRST_MAG05-354</name>
</gene>
<accession>A0A6J4RC82</accession>
<dbReference type="AlphaFoldDB" id="A0A6J4RC82"/>
<feature type="region of interest" description="Disordered" evidence="1">
    <location>
        <begin position="1"/>
        <end position="37"/>
    </location>
</feature>
<name>A0A6J4RC82_9ACTN</name>
<feature type="non-terminal residue" evidence="2">
    <location>
        <position position="1"/>
    </location>
</feature>
<dbReference type="EMBL" id="CADCVM010000044">
    <property type="protein sequence ID" value="CAA9468833.1"/>
    <property type="molecule type" value="Genomic_DNA"/>
</dbReference>
<sequence length="37" mass="3611">GAAGARGPKVTPRSKLPRTPAVGFSPAGQRRGVGPGV</sequence>
<reference evidence="2" key="1">
    <citation type="submission" date="2020-02" db="EMBL/GenBank/DDBJ databases">
        <authorList>
            <person name="Meier V. D."/>
        </authorList>
    </citation>
    <scope>NUCLEOTIDE SEQUENCE</scope>
    <source>
        <strain evidence="2">AVDCRST_MAG05</strain>
    </source>
</reference>
<evidence type="ECO:0000313" key="2">
    <source>
        <dbReference type="EMBL" id="CAA9468833.1"/>
    </source>
</evidence>
<feature type="non-terminal residue" evidence="2">
    <location>
        <position position="37"/>
    </location>
</feature>
<proteinExistence type="predicted"/>
<evidence type="ECO:0000256" key="1">
    <source>
        <dbReference type="SAM" id="MobiDB-lite"/>
    </source>
</evidence>